<keyword evidence="3" id="KW-1185">Reference proteome</keyword>
<dbReference type="Proteomes" id="UP000729913">
    <property type="component" value="Unassembled WGS sequence"/>
</dbReference>
<reference evidence="2" key="2">
    <citation type="submission" date="2021-04" db="EMBL/GenBank/DDBJ databases">
        <title>Genome-wide patterns of bracovirus chromosomal integration into multiple host tissues during parasitism.</title>
        <authorList>
            <person name="Chebbi M.A.C."/>
        </authorList>
    </citation>
    <scope>NUCLEOTIDE SEQUENCE</scope>
    <source>
        <tissue evidence="2">Whole body</tissue>
    </source>
</reference>
<evidence type="ECO:0000256" key="1">
    <source>
        <dbReference type="SAM" id="MobiDB-lite"/>
    </source>
</evidence>
<dbReference type="EMBL" id="JAAOIC020000023">
    <property type="protein sequence ID" value="KAG8040299.1"/>
    <property type="molecule type" value="Genomic_DNA"/>
</dbReference>
<feature type="region of interest" description="Disordered" evidence="1">
    <location>
        <begin position="83"/>
        <end position="149"/>
    </location>
</feature>
<protein>
    <submittedName>
        <fullName evidence="2">Uncharacterized protein</fullName>
    </submittedName>
</protein>
<evidence type="ECO:0000313" key="3">
    <source>
        <dbReference type="Proteomes" id="UP000729913"/>
    </source>
</evidence>
<dbReference type="OrthoDB" id="7685783at2759"/>
<accession>A0A8J5RHU3</accession>
<feature type="region of interest" description="Disordered" evidence="1">
    <location>
        <begin position="1"/>
        <end position="23"/>
    </location>
</feature>
<gene>
    <name evidence="2" type="ORF">G9C98_000870</name>
</gene>
<name>A0A8J5RHU3_9HYME</name>
<sequence>MSSDKSVSKNTPGSPWFSTPDAVPAKNLKEIELSLSSISDSSSHKRKRLRFLASNYTYRDRGEEENKEVNSSIISSVQQGLELFPGDHEEEQSSSQEVPPLYTSLSRETSSEIELMRQSHPKNYSRAKPNTSTRKFFTSKEVSPEPFTSQIRKRPQNINKKKFAEGSLYSLHMPLGWMAVHGIDEEIWEKLQQEYP</sequence>
<feature type="compositionally biased region" description="Polar residues" evidence="1">
    <location>
        <begin position="1"/>
        <end position="17"/>
    </location>
</feature>
<proteinExistence type="predicted"/>
<comment type="caution">
    <text evidence="2">The sequence shown here is derived from an EMBL/GenBank/DDBJ whole genome shotgun (WGS) entry which is preliminary data.</text>
</comment>
<reference evidence="2" key="1">
    <citation type="submission" date="2020-03" db="EMBL/GenBank/DDBJ databases">
        <authorList>
            <person name="Chebbi M.A."/>
            <person name="Drezen J.M."/>
        </authorList>
    </citation>
    <scope>NUCLEOTIDE SEQUENCE</scope>
    <source>
        <tissue evidence="2">Whole body</tissue>
    </source>
</reference>
<evidence type="ECO:0000313" key="2">
    <source>
        <dbReference type="EMBL" id="KAG8040299.1"/>
    </source>
</evidence>
<organism evidence="2 3">
    <name type="scientific">Cotesia typhae</name>
    <dbReference type="NCBI Taxonomy" id="2053667"/>
    <lineage>
        <taxon>Eukaryota</taxon>
        <taxon>Metazoa</taxon>
        <taxon>Ecdysozoa</taxon>
        <taxon>Arthropoda</taxon>
        <taxon>Hexapoda</taxon>
        <taxon>Insecta</taxon>
        <taxon>Pterygota</taxon>
        <taxon>Neoptera</taxon>
        <taxon>Endopterygota</taxon>
        <taxon>Hymenoptera</taxon>
        <taxon>Apocrita</taxon>
        <taxon>Ichneumonoidea</taxon>
        <taxon>Braconidae</taxon>
        <taxon>Microgastrinae</taxon>
        <taxon>Cotesia</taxon>
    </lineage>
</organism>
<dbReference type="AlphaFoldDB" id="A0A8J5RHU3"/>